<feature type="region of interest" description="Disordered" evidence="2">
    <location>
        <begin position="932"/>
        <end position="1136"/>
    </location>
</feature>
<evidence type="ECO:0000313" key="4">
    <source>
        <dbReference type="EMBL" id="CDJ58787.1"/>
    </source>
</evidence>
<protein>
    <recommendedName>
        <fullName evidence="3">BRO1 domain-containing protein</fullName>
    </recommendedName>
</protein>
<dbReference type="SMART" id="SM01041">
    <property type="entry name" value="BRO1"/>
    <property type="match status" value="1"/>
</dbReference>
<dbReference type="GO" id="GO:0005768">
    <property type="term" value="C:endosome"/>
    <property type="evidence" value="ECO:0007669"/>
    <property type="project" value="TreeGrafter"/>
</dbReference>
<evidence type="ECO:0000313" key="5">
    <source>
        <dbReference type="Proteomes" id="UP000030763"/>
    </source>
</evidence>
<dbReference type="AlphaFoldDB" id="U6M3H5"/>
<keyword evidence="1" id="KW-0175">Coiled coil</keyword>
<sequence>MPQQRQQGSGTADTGVRGPGATGQLKRPAGGQASAAALQELQKGPSQCPLASETLGAVAAGALTAAAAAAAAAAATASTAVRSLGGDAMRRLPSCVPLPGQLIGPLEAYCGEQFGWLQCSEIAHTFAELQRLRDSVVAVLTPRSASEEAVTRLTEYGGLLRAVSSRLSGSPCGPPANSVLRLQLPWLCSFFYPSSTSSTSSNNGSSSLWGGRGASQAGVRSVCTLEEEICCCICALGALQHNKAVLLQRSEGGQYKEAVRCFSQAASLFRLAEALSPPGQPLHSDAKASAAFSLAHAQSVCYEVASRESMSLSFRSKLAAHASTLFAAAAEGLQEVQQKLPAESSLIPSLSQELCFLAIAHLQLALEQKHFAETEGEGFGLLVARTMLAEEFVSKAEAAAGAAAARTPEAPRLQTSKLRAAVDALLTTAKRDNQLVYMEPVPPVSSLPALEESSGLRGTVQVSLQVLPPNRRVEQQLSALLPAGVRALADEYEALFQSTTAQVNTETNCLLSQVAAFLQKEQLPSALRSRLADRQQQPQGYGACKERQEQIHPASSNGTASFDFHFEFSTACSHELLSVQSLGGAQRLRQQQKMLEHLSADAAGQLNTVQHQLQSQLELLLQQREQQQQQHPDASGECTSQQRQQQKLLALEGNTQELIECARMYTSKLLQAQQANELIGTKTLRALGPLQLPCSVYTSTGGANTAAAATSEALSVATPTLEQLLCLPKEGAEGLLQKLLLQLQLREEDSKQQHLLQRHLDAAHSALVELEAQIYILQEEQHKLCQSEDLLPEHILQQLRQAAAATCNPTASVCTAAASASLRDSAKRTRDTMKGVARQLETAQQRWRELLAAESAKEQLEQQQHQQRAAELQQVVQHQASSLRKSFDEQQQGLAFYSRLQGFLQQLQQHQQQVLTDIHECIRSLHQQQQEEQQVLHKMEPQHQHSYQLSPCHVPSWPTVRSLNTRSGHSSAGSTSNSYASNPPTGAHWRRCSSGPLVLPGSKPRRLSCSTHSRQKQHQHAAASPLGRQPSFPSPDSNNSRSGSRARVTAGVENNSSLSGTTGASFALAHSPLRPRSSRNSTPPTGSSPVAGAAADPCSGRPVDPPLDIGTVFGATESPGGCTPSAAAVEPEARSN</sequence>
<feature type="region of interest" description="Disordered" evidence="2">
    <location>
        <begin position="1"/>
        <end position="35"/>
    </location>
</feature>
<dbReference type="PANTHER" id="PTHR23030:SF30">
    <property type="entry name" value="TYROSINE-PROTEIN PHOSPHATASE NON-RECEPTOR TYPE 23"/>
    <property type="match status" value="1"/>
</dbReference>
<dbReference type="OMA" id="FNCAACE"/>
<keyword evidence="5" id="KW-1185">Reference proteome</keyword>
<dbReference type="PROSITE" id="PS51180">
    <property type="entry name" value="BRO1"/>
    <property type="match status" value="1"/>
</dbReference>
<feature type="compositionally biased region" description="Polar residues" evidence="2">
    <location>
        <begin position="1"/>
        <end position="12"/>
    </location>
</feature>
<dbReference type="GO" id="GO:0043328">
    <property type="term" value="P:protein transport to vacuole involved in ubiquitin-dependent protein catabolic process via the multivesicular body sorting pathway"/>
    <property type="evidence" value="ECO:0007669"/>
    <property type="project" value="TreeGrafter"/>
</dbReference>
<dbReference type="OrthoDB" id="64867at2759"/>
<gene>
    <name evidence="4" type="ORF">EMWEY_00017900</name>
</gene>
<feature type="compositionally biased region" description="Basic and acidic residues" evidence="2">
    <location>
        <begin position="934"/>
        <end position="943"/>
    </location>
</feature>
<evidence type="ECO:0000256" key="1">
    <source>
        <dbReference type="SAM" id="Coils"/>
    </source>
</evidence>
<feature type="compositionally biased region" description="Polar residues" evidence="2">
    <location>
        <begin position="1078"/>
        <end position="1088"/>
    </location>
</feature>
<feature type="compositionally biased region" description="Low complexity" evidence="2">
    <location>
        <begin position="967"/>
        <end position="982"/>
    </location>
</feature>
<evidence type="ECO:0000259" key="3">
    <source>
        <dbReference type="PROSITE" id="PS51180"/>
    </source>
</evidence>
<name>U6M3H5_EIMMA</name>
<organism evidence="4 5">
    <name type="scientific">Eimeria maxima</name>
    <name type="common">Coccidian parasite</name>
    <dbReference type="NCBI Taxonomy" id="5804"/>
    <lineage>
        <taxon>Eukaryota</taxon>
        <taxon>Sar</taxon>
        <taxon>Alveolata</taxon>
        <taxon>Apicomplexa</taxon>
        <taxon>Conoidasida</taxon>
        <taxon>Coccidia</taxon>
        <taxon>Eucoccidiorida</taxon>
        <taxon>Eimeriorina</taxon>
        <taxon>Eimeriidae</taxon>
        <taxon>Eimeria</taxon>
    </lineage>
</organism>
<reference evidence="4" key="2">
    <citation type="submission" date="2013-10" db="EMBL/GenBank/DDBJ databases">
        <authorList>
            <person name="Aslett M."/>
        </authorList>
    </citation>
    <scope>NUCLEOTIDE SEQUENCE [LARGE SCALE GENOMIC DNA]</scope>
    <source>
        <strain evidence="4">Weybridge</strain>
    </source>
</reference>
<dbReference type="EMBL" id="HG719840">
    <property type="protein sequence ID" value="CDJ58787.1"/>
    <property type="molecule type" value="Genomic_DNA"/>
</dbReference>
<dbReference type="Pfam" id="PF03097">
    <property type="entry name" value="BRO1"/>
    <property type="match status" value="1"/>
</dbReference>
<dbReference type="Proteomes" id="UP000030763">
    <property type="component" value="Unassembled WGS sequence"/>
</dbReference>
<evidence type="ECO:0000256" key="2">
    <source>
        <dbReference type="SAM" id="MobiDB-lite"/>
    </source>
</evidence>
<reference evidence="4" key="1">
    <citation type="submission" date="2013-10" db="EMBL/GenBank/DDBJ databases">
        <title>Genomic analysis of the causative agents of coccidiosis in chickens.</title>
        <authorList>
            <person name="Reid A.J."/>
            <person name="Blake D."/>
            <person name="Billington K."/>
            <person name="Browne H."/>
            <person name="Dunn M."/>
            <person name="Hung S."/>
            <person name="Kawahara F."/>
            <person name="Miranda-Saavedra D."/>
            <person name="Mourier T."/>
            <person name="Nagra H."/>
            <person name="Otto T.D."/>
            <person name="Rawlings N."/>
            <person name="Sanchez A."/>
            <person name="Sanders M."/>
            <person name="Subramaniam C."/>
            <person name="Tay Y."/>
            <person name="Dear P."/>
            <person name="Doerig C."/>
            <person name="Gruber A."/>
            <person name="Parkinson J."/>
            <person name="Shirley M."/>
            <person name="Wan K.L."/>
            <person name="Berriman M."/>
            <person name="Tomley F."/>
            <person name="Pain A."/>
        </authorList>
    </citation>
    <scope>NUCLEOTIDE SEQUENCE [LARGE SCALE GENOMIC DNA]</scope>
    <source>
        <strain evidence="4">Weybridge</strain>
    </source>
</reference>
<dbReference type="InterPro" id="IPR004328">
    <property type="entry name" value="BRO1_dom"/>
</dbReference>
<dbReference type="RefSeq" id="XP_013335435.1">
    <property type="nucleotide sequence ID" value="XM_013479981.1"/>
</dbReference>
<dbReference type="GeneID" id="25335776"/>
<feature type="domain" description="BRO1" evidence="3">
    <location>
        <begin position="119"/>
        <end position="483"/>
    </location>
</feature>
<feature type="region of interest" description="Disordered" evidence="2">
    <location>
        <begin position="530"/>
        <end position="556"/>
    </location>
</feature>
<feature type="compositionally biased region" description="Polar residues" evidence="2">
    <location>
        <begin position="1034"/>
        <end position="1043"/>
    </location>
</feature>
<accession>U6M3H5</accession>
<dbReference type="PANTHER" id="PTHR23030">
    <property type="entry name" value="PCD6 INTERACTING PROTEIN-RELATED"/>
    <property type="match status" value="1"/>
</dbReference>
<proteinExistence type="predicted"/>
<feature type="coiled-coil region" evidence="1">
    <location>
        <begin position="826"/>
        <end position="873"/>
    </location>
</feature>
<feature type="compositionally biased region" description="Polar residues" evidence="2">
    <location>
        <begin position="1052"/>
        <end position="1064"/>
    </location>
</feature>
<dbReference type="Gene3D" id="1.25.40.280">
    <property type="entry name" value="alix/aip1 like domains"/>
    <property type="match status" value="1"/>
</dbReference>
<dbReference type="VEuPathDB" id="ToxoDB:EMWEY_00017900"/>
<dbReference type="InterPro" id="IPR038499">
    <property type="entry name" value="BRO1_sf"/>
</dbReference>